<comment type="caution">
    <text evidence="3">The sequence shown here is derived from an EMBL/GenBank/DDBJ whole genome shotgun (WGS) entry which is preliminary data.</text>
</comment>
<dbReference type="Pfam" id="PF05036">
    <property type="entry name" value="SPOR"/>
    <property type="match status" value="1"/>
</dbReference>
<proteinExistence type="predicted"/>
<evidence type="ECO:0000313" key="3">
    <source>
        <dbReference type="EMBL" id="MFD1913856.1"/>
    </source>
</evidence>
<gene>
    <name evidence="3" type="ORF">ACFSGJ_16705</name>
</gene>
<keyword evidence="4" id="KW-1185">Reference proteome</keyword>
<keyword evidence="1" id="KW-0812">Transmembrane</keyword>
<dbReference type="RefSeq" id="WP_390264426.1">
    <property type="nucleotide sequence ID" value="NZ_JBHUGH010000013.1"/>
</dbReference>
<protein>
    <submittedName>
        <fullName evidence="3">SPOR domain-containing protein</fullName>
    </submittedName>
</protein>
<dbReference type="InterPro" id="IPR036680">
    <property type="entry name" value="SPOR-like_sf"/>
</dbReference>
<keyword evidence="1" id="KW-0472">Membrane</keyword>
<dbReference type="SUPFAM" id="SSF110997">
    <property type="entry name" value="Sporulation related repeat"/>
    <property type="match status" value="1"/>
</dbReference>
<dbReference type="PROSITE" id="PS51724">
    <property type="entry name" value="SPOR"/>
    <property type="match status" value="1"/>
</dbReference>
<evidence type="ECO:0000256" key="1">
    <source>
        <dbReference type="SAM" id="Phobius"/>
    </source>
</evidence>
<dbReference type="Proteomes" id="UP001597353">
    <property type="component" value="Unassembled WGS sequence"/>
</dbReference>
<dbReference type="Gene3D" id="3.30.70.1070">
    <property type="entry name" value="Sporulation related repeat"/>
    <property type="match status" value="1"/>
</dbReference>
<name>A0ABW4S8W8_9RHOB</name>
<keyword evidence="1" id="KW-1133">Transmembrane helix</keyword>
<evidence type="ECO:0000259" key="2">
    <source>
        <dbReference type="PROSITE" id="PS51724"/>
    </source>
</evidence>
<feature type="domain" description="SPOR" evidence="2">
    <location>
        <begin position="236"/>
        <end position="321"/>
    </location>
</feature>
<dbReference type="InterPro" id="IPR007730">
    <property type="entry name" value="SPOR-like_dom"/>
</dbReference>
<reference evidence="4" key="1">
    <citation type="journal article" date="2019" name="Int. J. Syst. Evol. Microbiol.">
        <title>The Global Catalogue of Microorganisms (GCM) 10K type strain sequencing project: providing services to taxonomists for standard genome sequencing and annotation.</title>
        <authorList>
            <consortium name="The Broad Institute Genomics Platform"/>
            <consortium name="The Broad Institute Genome Sequencing Center for Infectious Disease"/>
            <person name="Wu L."/>
            <person name="Ma J."/>
        </authorList>
    </citation>
    <scope>NUCLEOTIDE SEQUENCE [LARGE SCALE GENOMIC DNA]</scope>
    <source>
        <strain evidence="4">CGMCC 4.7242</strain>
    </source>
</reference>
<dbReference type="EMBL" id="JBHUGH010000013">
    <property type="protein sequence ID" value="MFD1913856.1"/>
    <property type="molecule type" value="Genomic_DNA"/>
</dbReference>
<sequence length="321" mass="32891">MAVMGYDVFDDEAPQTGAGLQRYVNLAGAVISVSLILGVAFWGYRLAVRDVTGIPVVRALEGPMRIAPEDPGGRLASHQGLAVNAVAAEGEAAPPPDRLVLAPQPLDLTSEDVPPAALQPILRDPAQIAEAVNAEGIATEALVEDLSAPALGVEEAQGLALALAQELATAASDTAPVVTEEPAASPAPATATAVAYSPRPAARPARVATASATLASAAVAAPAPSAAPVQDISADSLPAGTNLVQLGAFDDAASARREWDRLSGRFPAYLQGKARVIQTAESGGRTFYRLRAHGFSDDADARRFCSALLAEQAACIPVQIR</sequence>
<organism evidence="3 4">
    <name type="scientific">Halodurantibacterium flavum</name>
    <dbReference type="NCBI Taxonomy" id="1382802"/>
    <lineage>
        <taxon>Bacteria</taxon>
        <taxon>Pseudomonadati</taxon>
        <taxon>Pseudomonadota</taxon>
        <taxon>Alphaproteobacteria</taxon>
        <taxon>Rhodobacterales</taxon>
        <taxon>Paracoccaceae</taxon>
        <taxon>Halodurantibacterium</taxon>
    </lineage>
</organism>
<feature type="transmembrane region" description="Helical" evidence="1">
    <location>
        <begin position="23"/>
        <end position="44"/>
    </location>
</feature>
<evidence type="ECO:0000313" key="4">
    <source>
        <dbReference type="Proteomes" id="UP001597353"/>
    </source>
</evidence>
<accession>A0ABW4S8W8</accession>